<feature type="transmembrane region" description="Helical" evidence="7">
    <location>
        <begin position="171"/>
        <end position="189"/>
    </location>
</feature>
<feature type="transmembrane region" description="Helical" evidence="7">
    <location>
        <begin position="30"/>
        <end position="57"/>
    </location>
</feature>
<dbReference type="OrthoDB" id="9806127at2"/>
<feature type="domain" description="ABC transporter" evidence="8">
    <location>
        <begin position="355"/>
        <end position="592"/>
    </location>
</feature>
<dbReference type="InterPro" id="IPR003593">
    <property type="entry name" value="AAA+_ATPase"/>
</dbReference>
<dbReference type="SUPFAM" id="SSF52540">
    <property type="entry name" value="P-loop containing nucleoside triphosphate hydrolases"/>
    <property type="match status" value="1"/>
</dbReference>
<dbReference type="GO" id="GO:0016887">
    <property type="term" value="F:ATP hydrolysis activity"/>
    <property type="evidence" value="ECO:0007669"/>
    <property type="project" value="InterPro"/>
</dbReference>
<keyword evidence="3" id="KW-0547">Nucleotide-binding</keyword>
<evidence type="ECO:0000256" key="5">
    <source>
        <dbReference type="ARBA" id="ARBA00022989"/>
    </source>
</evidence>
<dbReference type="InterPro" id="IPR017871">
    <property type="entry name" value="ABC_transporter-like_CS"/>
</dbReference>
<dbReference type="GO" id="GO:0034040">
    <property type="term" value="F:ATPase-coupled lipid transmembrane transporter activity"/>
    <property type="evidence" value="ECO:0007669"/>
    <property type="project" value="TreeGrafter"/>
</dbReference>
<comment type="caution">
    <text evidence="9">The sequence shown here is derived from an EMBL/GenBank/DDBJ whole genome shotgun (WGS) entry which is preliminary data.</text>
</comment>
<keyword evidence="2 7" id="KW-0812">Transmembrane</keyword>
<keyword evidence="6 7" id="KW-0472">Membrane</keyword>
<feature type="transmembrane region" description="Helical" evidence="7">
    <location>
        <begin position="63"/>
        <end position="83"/>
    </location>
</feature>
<dbReference type="Proteomes" id="UP000051589">
    <property type="component" value="Unassembled WGS sequence"/>
</dbReference>
<dbReference type="GO" id="GO:0005524">
    <property type="term" value="F:ATP binding"/>
    <property type="evidence" value="ECO:0007669"/>
    <property type="project" value="UniProtKB-KW"/>
</dbReference>
<dbReference type="Gene3D" id="1.20.1560.10">
    <property type="entry name" value="ABC transporter type 1, transmembrane domain"/>
    <property type="match status" value="1"/>
</dbReference>
<dbReference type="PROSITE" id="PS50893">
    <property type="entry name" value="ABC_TRANSPORTER_2"/>
    <property type="match status" value="1"/>
</dbReference>
<dbReference type="SMART" id="SM00382">
    <property type="entry name" value="AAA"/>
    <property type="match status" value="1"/>
</dbReference>
<dbReference type="InterPro" id="IPR036640">
    <property type="entry name" value="ABC1_TM_sf"/>
</dbReference>
<sequence>MQAKQEKYTIFQNINWYLKKTSKKFPKLKYGLLVQGITSLSILVATSGVPTLIIWGLQRSFNFSRLSVMILSVCIGLGCLLWGQSVYKTWLQWENANFRLQLTVDDGMGFLISPFEESIDTEIQKIRVTSSKHGYEDDDSGVDVLWPSFVSLGATLVSVLVIAVATVVIEWWSPVVILMFSLISARFLIKFNDSQRLLKASVDGTNFYQKYLYQEAFKLESGKDIRMYSLRNQYQEKIEAAFRQMTETQRKINLQKIKSIGLICLLDTIQLFFMYVPLIIRVSEHSMSLPVFTFFLTLLGTLSTLVRRGATEFSKLIMANEDVTIGREYLDYVDKLQKKEKVHAGAERINHVNEIEFRNVSYHYPNDEKDIIRDISFTIKKDASVALVGLNGAGKTTLISLMMGLLKPTAGEILINGISSKNINMHEYSRLFSPIFQSGATFADTIEKNITFHNKSKFSTTDVLNVSGLASDVMHLKNGENTALTQYIDDKGISLSGGQSQKLMMARALYKDGQVLILDEPTSALDPLAESNLYRQYHELSRNKISIFISHRLASTQFADVVFFIKNGRLVDSGTHAALLKSNEEYANLYHVQSKYYVEGDELGNGE</sequence>
<feature type="transmembrane region" description="Helical" evidence="7">
    <location>
        <begin position="144"/>
        <end position="165"/>
    </location>
</feature>
<name>A0A0R2DEI4_9LACO</name>
<dbReference type="SUPFAM" id="SSF90123">
    <property type="entry name" value="ABC transporter transmembrane region"/>
    <property type="match status" value="1"/>
</dbReference>
<keyword evidence="5 7" id="KW-1133">Transmembrane helix</keyword>
<dbReference type="EMBL" id="AYZH01000024">
    <property type="protein sequence ID" value="KRN01371.1"/>
    <property type="molecule type" value="Genomic_DNA"/>
</dbReference>
<dbReference type="PANTHER" id="PTHR24221">
    <property type="entry name" value="ATP-BINDING CASSETTE SUB-FAMILY B"/>
    <property type="match status" value="1"/>
</dbReference>
<evidence type="ECO:0000256" key="7">
    <source>
        <dbReference type="SAM" id="Phobius"/>
    </source>
</evidence>
<keyword evidence="4" id="KW-0067">ATP-binding</keyword>
<evidence type="ECO:0000256" key="1">
    <source>
        <dbReference type="ARBA" id="ARBA00004651"/>
    </source>
</evidence>
<dbReference type="InterPro" id="IPR003439">
    <property type="entry name" value="ABC_transporter-like_ATP-bd"/>
</dbReference>
<accession>A0A0R2DEI4</accession>
<dbReference type="PATRIC" id="fig|1423803.3.peg.1093"/>
<dbReference type="Pfam" id="PF00005">
    <property type="entry name" value="ABC_tran"/>
    <property type="match status" value="1"/>
</dbReference>
<dbReference type="Gene3D" id="3.40.50.300">
    <property type="entry name" value="P-loop containing nucleotide triphosphate hydrolases"/>
    <property type="match status" value="1"/>
</dbReference>
<evidence type="ECO:0000313" key="9">
    <source>
        <dbReference type="EMBL" id="KRN01371.1"/>
    </source>
</evidence>
<feature type="transmembrane region" description="Helical" evidence="7">
    <location>
        <begin position="260"/>
        <end position="280"/>
    </location>
</feature>
<dbReference type="PROSITE" id="PS00211">
    <property type="entry name" value="ABC_TRANSPORTER_1"/>
    <property type="match status" value="1"/>
</dbReference>
<dbReference type="InterPro" id="IPR027417">
    <property type="entry name" value="P-loop_NTPase"/>
</dbReference>
<dbReference type="STRING" id="1423803.FD13_GL001083"/>
<evidence type="ECO:0000259" key="8">
    <source>
        <dbReference type="PROSITE" id="PS50893"/>
    </source>
</evidence>
<evidence type="ECO:0000256" key="6">
    <source>
        <dbReference type="ARBA" id="ARBA00023136"/>
    </source>
</evidence>
<feature type="transmembrane region" description="Helical" evidence="7">
    <location>
        <begin position="286"/>
        <end position="306"/>
    </location>
</feature>
<dbReference type="RefSeq" id="WP_042255047.1">
    <property type="nucleotide sequence ID" value="NZ_AYZH01000024.1"/>
</dbReference>
<evidence type="ECO:0000313" key="10">
    <source>
        <dbReference type="Proteomes" id="UP000051589"/>
    </source>
</evidence>
<comment type="subcellular location">
    <subcellularLocation>
        <location evidence="1">Cell membrane</location>
        <topology evidence="1">Multi-pass membrane protein</topology>
    </subcellularLocation>
</comment>
<reference evidence="9 10" key="1">
    <citation type="journal article" date="2015" name="Genome Announc.">
        <title>Expanding the biotechnology potential of lactobacilli through comparative genomics of 213 strains and associated genera.</title>
        <authorList>
            <person name="Sun Z."/>
            <person name="Harris H.M."/>
            <person name="McCann A."/>
            <person name="Guo C."/>
            <person name="Argimon S."/>
            <person name="Zhang W."/>
            <person name="Yang X."/>
            <person name="Jeffery I.B."/>
            <person name="Cooney J.C."/>
            <person name="Kagawa T.F."/>
            <person name="Liu W."/>
            <person name="Song Y."/>
            <person name="Salvetti E."/>
            <person name="Wrobel A."/>
            <person name="Rasinkangas P."/>
            <person name="Parkhill J."/>
            <person name="Rea M.C."/>
            <person name="O'Sullivan O."/>
            <person name="Ritari J."/>
            <person name="Douillard F.P."/>
            <person name="Paul Ross R."/>
            <person name="Yang R."/>
            <person name="Briner A.E."/>
            <person name="Felis G.E."/>
            <person name="de Vos W.M."/>
            <person name="Barrangou R."/>
            <person name="Klaenhammer T.R."/>
            <person name="Caufield P.W."/>
            <person name="Cui Y."/>
            <person name="Zhang H."/>
            <person name="O'Toole P.W."/>
        </authorList>
    </citation>
    <scope>NUCLEOTIDE SEQUENCE [LARGE SCALE GENOMIC DNA]</scope>
    <source>
        <strain evidence="9 10">DSM 21775</strain>
    </source>
</reference>
<dbReference type="PANTHER" id="PTHR24221:SF654">
    <property type="entry name" value="ATP-BINDING CASSETTE SUB-FAMILY B MEMBER 6"/>
    <property type="match status" value="1"/>
</dbReference>
<dbReference type="CDD" id="cd03228">
    <property type="entry name" value="ABCC_MRP_Like"/>
    <property type="match status" value="1"/>
</dbReference>
<proteinExistence type="predicted"/>
<dbReference type="AlphaFoldDB" id="A0A0R2DEI4"/>
<dbReference type="GO" id="GO:0005886">
    <property type="term" value="C:plasma membrane"/>
    <property type="evidence" value="ECO:0007669"/>
    <property type="project" value="UniProtKB-SubCell"/>
</dbReference>
<gene>
    <name evidence="9" type="ORF">FD13_GL001083</name>
</gene>
<keyword evidence="10" id="KW-1185">Reference proteome</keyword>
<organism evidence="9 10">
    <name type="scientific">Levilactobacillus senmaizukei DSM 21775 = NBRC 103853</name>
    <dbReference type="NCBI Taxonomy" id="1423803"/>
    <lineage>
        <taxon>Bacteria</taxon>
        <taxon>Bacillati</taxon>
        <taxon>Bacillota</taxon>
        <taxon>Bacilli</taxon>
        <taxon>Lactobacillales</taxon>
        <taxon>Lactobacillaceae</taxon>
        <taxon>Levilactobacillus</taxon>
    </lineage>
</organism>
<evidence type="ECO:0000256" key="2">
    <source>
        <dbReference type="ARBA" id="ARBA00022692"/>
    </source>
</evidence>
<evidence type="ECO:0000256" key="3">
    <source>
        <dbReference type="ARBA" id="ARBA00022741"/>
    </source>
</evidence>
<protein>
    <submittedName>
        <fullName evidence="9">Abc transporter related</fullName>
    </submittedName>
</protein>
<evidence type="ECO:0000256" key="4">
    <source>
        <dbReference type="ARBA" id="ARBA00022840"/>
    </source>
</evidence>
<dbReference type="InterPro" id="IPR039421">
    <property type="entry name" value="Type_1_exporter"/>
</dbReference>